<dbReference type="InterPro" id="IPR038607">
    <property type="entry name" value="PhoD-like_sf"/>
</dbReference>
<dbReference type="Pfam" id="PF09423">
    <property type="entry name" value="PhoD"/>
    <property type="match status" value="1"/>
</dbReference>
<dbReference type="Gene3D" id="3.60.21.70">
    <property type="entry name" value="PhoD-like phosphatase"/>
    <property type="match status" value="1"/>
</dbReference>
<dbReference type="InterPro" id="IPR032093">
    <property type="entry name" value="PhoD_N"/>
</dbReference>
<gene>
    <name evidence="4" type="ORF">DDF84_013730</name>
</gene>
<evidence type="ECO:0000259" key="2">
    <source>
        <dbReference type="Pfam" id="PF09423"/>
    </source>
</evidence>
<evidence type="ECO:0000313" key="4">
    <source>
        <dbReference type="EMBL" id="QBP10737.1"/>
    </source>
</evidence>
<evidence type="ECO:0000259" key="3">
    <source>
        <dbReference type="Pfam" id="PF16655"/>
    </source>
</evidence>
<dbReference type="PANTHER" id="PTHR43606:SF2">
    <property type="entry name" value="ALKALINE PHOSPHATASE FAMILY PROTEIN (AFU_ORTHOLOGUE AFUA_5G03860)"/>
    <property type="match status" value="1"/>
</dbReference>
<dbReference type="Proteomes" id="UP000253772">
    <property type="component" value="Chromosome c1"/>
</dbReference>
<evidence type="ECO:0000313" key="5">
    <source>
        <dbReference type="Proteomes" id="UP000253772"/>
    </source>
</evidence>
<reference evidence="4 5" key="1">
    <citation type="submission" date="2019-03" db="EMBL/GenBank/DDBJ databases">
        <title>Comparative insights into the high quality Complete genome sequence of highly metal resistant Cupriavidus metallidurans strain BS1 isolated from a gold-copper mine.</title>
        <authorList>
            <person name="Mazhar H.S."/>
            <person name="Rensing C."/>
        </authorList>
    </citation>
    <scope>NUCLEOTIDE SEQUENCE [LARGE SCALE GENOMIC DNA]</scope>
    <source>
        <strain evidence="4 5">BS1</strain>
    </source>
</reference>
<accession>A0A482IT64</accession>
<dbReference type="InterPro" id="IPR029052">
    <property type="entry name" value="Metallo-depent_PP-like"/>
</dbReference>
<feature type="region of interest" description="Disordered" evidence="1">
    <location>
        <begin position="26"/>
        <end position="67"/>
    </location>
</feature>
<feature type="compositionally biased region" description="Pro residues" evidence="1">
    <location>
        <begin position="38"/>
        <end position="47"/>
    </location>
</feature>
<dbReference type="InterPro" id="IPR052900">
    <property type="entry name" value="Phospholipid_Metab_Enz"/>
</dbReference>
<dbReference type="EMBL" id="CP037900">
    <property type="protein sequence ID" value="QBP10737.1"/>
    <property type="molecule type" value="Genomic_DNA"/>
</dbReference>
<proteinExistence type="predicted"/>
<dbReference type="PROSITE" id="PS51257">
    <property type="entry name" value="PROKAR_LIPOPROTEIN"/>
    <property type="match status" value="1"/>
</dbReference>
<dbReference type="Gene3D" id="2.60.40.380">
    <property type="entry name" value="Purple acid phosphatase-like, N-terminal"/>
    <property type="match status" value="1"/>
</dbReference>
<dbReference type="OrthoDB" id="327733at2"/>
<feature type="domain" description="Phospholipase D N-terminal" evidence="3">
    <location>
        <begin position="57"/>
        <end position="146"/>
    </location>
</feature>
<dbReference type="RefSeq" id="WP_017513891.1">
    <property type="nucleotide sequence ID" value="NZ_CP037900.1"/>
</dbReference>
<dbReference type="CDD" id="cd07389">
    <property type="entry name" value="MPP_PhoD"/>
    <property type="match status" value="1"/>
</dbReference>
<name>A0A482IT64_9BURK</name>
<feature type="compositionally biased region" description="Polar residues" evidence="1">
    <location>
        <begin position="49"/>
        <end position="59"/>
    </location>
</feature>
<dbReference type="AlphaFoldDB" id="A0A482IT64"/>
<dbReference type="Pfam" id="PF16655">
    <property type="entry name" value="PhoD_N"/>
    <property type="match status" value="1"/>
</dbReference>
<evidence type="ECO:0000256" key="1">
    <source>
        <dbReference type="SAM" id="MobiDB-lite"/>
    </source>
</evidence>
<feature type="domain" description="PhoD-like phosphatase metallophosphatase" evidence="2">
    <location>
        <begin position="159"/>
        <end position="643"/>
    </location>
</feature>
<dbReference type="SUPFAM" id="SSF56300">
    <property type="entry name" value="Metallo-dependent phosphatases"/>
    <property type="match status" value="1"/>
</dbReference>
<protein>
    <submittedName>
        <fullName evidence="4">Metallophosphatase</fullName>
    </submittedName>
</protein>
<dbReference type="InterPro" id="IPR018946">
    <property type="entry name" value="PhoD-like_MPP"/>
</dbReference>
<organism evidence="4 5">
    <name type="scientific">Cupriavidus metallidurans</name>
    <dbReference type="NCBI Taxonomy" id="119219"/>
    <lineage>
        <taxon>Bacteria</taxon>
        <taxon>Pseudomonadati</taxon>
        <taxon>Pseudomonadota</taxon>
        <taxon>Betaproteobacteria</taxon>
        <taxon>Burkholderiales</taxon>
        <taxon>Burkholderiaceae</taxon>
        <taxon>Cupriavidus</taxon>
    </lineage>
</organism>
<sequence length="679" mass="73369">MDRRKFLQWGSFVTVTVATTGLAGCGGDDNASPATPSTNPPTTPPANEPGNTFTFQQGVASGDPKPDSVMLWTRVDGNNGSKPVNVQLQVSTQADFSTLIVNSTLAASPDWDYTLRNKVTGLSAGTTYYYRFQVGNQTSPVGRTKTAPTAGTPLSQLKFAFITCQDWSVNHWAGMEELVNEDLDFVVHMGDYIYETVGAAFQTGKVETRHAQLTLPNGTLRDDGAHYATTVDDYRYLYKSYRSDPRLQALHARFPVIAIWDDHEFSDDCWQDHQTYTATDDATPRTARRRAANQAWFEFMPADVSFDQADTSFHNIQIYRSFTFGNLATLVMTDERLYRADHVIPEQAAGSEIGSRYFVPKTTLAALEGSKLAAAGGALTPVSILGDTQRGWWQQQIGNATTTWKLWGNEVSLLRMQIDGALAVGSLLADAVIAQIPALASQKRPLTGAIAQDLKDAKTANSYQAPAFTQLRGLLAGLTVPALQINAIVAALTSGLPPAMLIDQFILNADQWDGYNAERKAMMAFLKTQRISNVVALTGDIHAFFAGPVMDDYDAATPVPVMVDLVTAGLSSNSFQSYFKSVVDSDAAFADAKPLVYTTDGNGAMVNTFNTTLTSFNPWLTYVNSDAQGYAVVTLTASKLSCSFHKLKPIADGVAPAMPATASVQVVEVAAGTPAVTLV</sequence>
<dbReference type="PANTHER" id="PTHR43606">
    <property type="entry name" value="PHOSPHATASE, PUTATIVE (AFU_ORTHOLOGUE AFUA_6G08710)-RELATED"/>
    <property type="match status" value="1"/>
</dbReference>